<dbReference type="EMBL" id="CATQJL010000305">
    <property type="protein sequence ID" value="CAJ0601291.1"/>
    <property type="molecule type" value="Genomic_DNA"/>
</dbReference>
<gene>
    <name evidence="3" type="ORF">CYNAS_LOCUS13274</name>
</gene>
<feature type="transmembrane region" description="Helical" evidence="2">
    <location>
        <begin position="119"/>
        <end position="139"/>
    </location>
</feature>
<organism evidence="3 4">
    <name type="scientific">Cylicocyclus nassatus</name>
    <name type="common">Nematode worm</name>
    <dbReference type="NCBI Taxonomy" id="53992"/>
    <lineage>
        <taxon>Eukaryota</taxon>
        <taxon>Metazoa</taxon>
        <taxon>Ecdysozoa</taxon>
        <taxon>Nematoda</taxon>
        <taxon>Chromadorea</taxon>
        <taxon>Rhabditida</taxon>
        <taxon>Rhabditina</taxon>
        <taxon>Rhabditomorpha</taxon>
        <taxon>Strongyloidea</taxon>
        <taxon>Strongylidae</taxon>
        <taxon>Cylicocyclus</taxon>
    </lineage>
</organism>
<dbReference type="PANTHER" id="PTHR33444">
    <property type="entry name" value="SI:DKEY-19B23.12-RELATED"/>
    <property type="match status" value="1"/>
</dbReference>
<evidence type="ECO:0000313" key="3">
    <source>
        <dbReference type="EMBL" id="CAJ0601291.1"/>
    </source>
</evidence>
<keyword evidence="2" id="KW-0472">Membrane</keyword>
<protein>
    <recommendedName>
        <fullName evidence="5">Transmembrane protein</fullName>
    </recommendedName>
</protein>
<feature type="transmembrane region" description="Helical" evidence="2">
    <location>
        <begin position="48"/>
        <end position="66"/>
    </location>
</feature>
<dbReference type="Proteomes" id="UP001176961">
    <property type="component" value="Unassembled WGS sequence"/>
</dbReference>
<keyword evidence="2" id="KW-0812">Transmembrane</keyword>
<keyword evidence="4" id="KW-1185">Reference proteome</keyword>
<evidence type="ECO:0000256" key="1">
    <source>
        <dbReference type="SAM" id="MobiDB-lite"/>
    </source>
</evidence>
<sequence length="201" mass="22725">MSTPTTQRLTRGNEDNTPRFNGGASKRSTRELAQLAQKHITQPKTTSNVAVVVFAVLYIAMAIIGFLNLDNCPVRPEIPIWMIVAAFSSLLNIANHFYKLYKETHNQSYPLFVRILDGILLVFRPVWFIAGCVWVYTAYVDVTYETIDNENYCDQITYSTALVFSTVFCIIVVFILACLCCACCYVIFHDDSDSEDGNDDM</sequence>
<proteinExistence type="predicted"/>
<feature type="region of interest" description="Disordered" evidence="1">
    <location>
        <begin position="1"/>
        <end position="27"/>
    </location>
</feature>
<evidence type="ECO:0000313" key="4">
    <source>
        <dbReference type="Proteomes" id="UP001176961"/>
    </source>
</evidence>
<feature type="compositionally biased region" description="Polar residues" evidence="1">
    <location>
        <begin position="1"/>
        <end position="10"/>
    </location>
</feature>
<comment type="caution">
    <text evidence="3">The sequence shown here is derived from an EMBL/GenBank/DDBJ whole genome shotgun (WGS) entry which is preliminary data.</text>
</comment>
<keyword evidence="2" id="KW-1133">Transmembrane helix</keyword>
<evidence type="ECO:0008006" key="5">
    <source>
        <dbReference type="Google" id="ProtNLM"/>
    </source>
</evidence>
<name>A0AA36GZK6_CYLNA</name>
<dbReference type="PANTHER" id="PTHR33444:SF7">
    <property type="entry name" value="TRANSMEMBRANE PROTEIN 272"/>
    <property type="match status" value="1"/>
</dbReference>
<reference evidence="3" key="1">
    <citation type="submission" date="2023-07" db="EMBL/GenBank/DDBJ databases">
        <authorList>
            <consortium name="CYATHOMIX"/>
        </authorList>
    </citation>
    <scope>NUCLEOTIDE SEQUENCE</scope>
    <source>
        <strain evidence="3">N/A</strain>
    </source>
</reference>
<feature type="transmembrane region" description="Helical" evidence="2">
    <location>
        <begin position="159"/>
        <end position="188"/>
    </location>
</feature>
<dbReference type="InterPro" id="IPR040350">
    <property type="entry name" value="TMEM272"/>
</dbReference>
<evidence type="ECO:0000256" key="2">
    <source>
        <dbReference type="SAM" id="Phobius"/>
    </source>
</evidence>
<accession>A0AA36GZK6</accession>
<dbReference type="AlphaFoldDB" id="A0AA36GZK6"/>
<feature type="transmembrane region" description="Helical" evidence="2">
    <location>
        <begin position="78"/>
        <end position="98"/>
    </location>
</feature>